<proteinExistence type="predicted"/>
<accession>A0A839QSC5</accession>
<dbReference type="AlphaFoldDB" id="A0A839QSC5"/>
<dbReference type="InterPro" id="IPR011010">
    <property type="entry name" value="DNA_brk_join_enz"/>
</dbReference>
<dbReference type="GO" id="GO:0003677">
    <property type="term" value="F:DNA binding"/>
    <property type="evidence" value="ECO:0007669"/>
    <property type="project" value="InterPro"/>
</dbReference>
<gene>
    <name evidence="1" type="ORF">FHX50_001698</name>
</gene>
<reference evidence="1 2" key="1">
    <citation type="submission" date="2020-08" db="EMBL/GenBank/DDBJ databases">
        <title>Sequencing the genomes of 1000 actinobacteria strains.</title>
        <authorList>
            <person name="Klenk H.-P."/>
        </authorList>
    </citation>
    <scope>NUCLEOTIDE SEQUENCE [LARGE SCALE GENOMIC DNA]</scope>
    <source>
        <strain evidence="1 2">DSM 23040</strain>
    </source>
</reference>
<protein>
    <submittedName>
        <fullName evidence="1">Integrase</fullName>
    </submittedName>
</protein>
<dbReference type="EMBL" id="JACHWP010000005">
    <property type="protein sequence ID" value="MBB3023403.1"/>
    <property type="molecule type" value="Genomic_DNA"/>
</dbReference>
<evidence type="ECO:0000313" key="2">
    <source>
        <dbReference type="Proteomes" id="UP000568050"/>
    </source>
</evidence>
<keyword evidence="2" id="KW-1185">Reference proteome</keyword>
<comment type="caution">
    <text evidence="1">The sequence shown here is derived from an EMBL/GenBank/DDBJ whole genome shotgun (WGS) entry which is preliminary data.</text>
</comment>
<dbReference type="Proteomes" id="UP000568050">
    <property type="component" value="Unassembled WGS sequence"/>
</dbReference>
<sequence>MATGQAAISHDTLNALPLSPRVRYLRRMLISAGTLSAIDVELNDFELKATAFIAGLPDKHAAILKQYFTWEILRKLRQRATTQPVTASTANSRYSELRKIAGLLAWLDDHGLSLSTLNQAALDRFFAEHDYQSVHRTFLNWAVRHHLTGPVAVPGRKPPRPDASVPDEVIWSKIDLLLEDRSIPLPSRIIGLFILVFAQRLCDCVRLRRTDVVDDKGEVSIAFGKTPVVLPASITSLLRQHLDESRAERPFAGGGSEWLFAGAMPQHHTSEANVALHLSSRGIRVREVRRARIDQLVQQVPASVVADVVGINIATALKHAANTNATWGTYPELRATTTEE</sequence>
<dbReference type="SUPFAM" id="SSF56349">
    <property type="entry name" value="DNA breaking-rejoining enzymes"/>
    <property type="match status" value="1"/>
</dbReference>
<name>A0A839QSC5_9MICO</name>
<organism evidence="1 2">
    <name type="scientific">Helcobacillus massiliensis</name>
    <dbReference type="NCBI Taxonomy" id="521392"/>
    <lineage>
        <taxon>Bacteria</taxon>
        <taxon>Bacillati</taxon>
        <taxon>Actinomycetota</taxon>
        <taxon>Actinomycetes</taxon>
        <taxon>Micrococcales</taxon>
        <taxon>Dermabacteraceae</taxon>
        <taxon>Helcobacillus</taxon>
    </lineage>
</organism>
<evidence type="ECO:0000313" key="1">
    <source>
        <dbReference type="EMBL" id="MBB3023403.1"/>
    </source>
</evidence>